<protein>
    <recommendedName>
        <fullName evidence="5">Large ribosomal subunit protein bL31B</fullName>
    </recommendedName>
</protein>
<keyword evidence="4 5" id="KW-0687">Ribonucleoprotein</keyword>
<dbReference type="InterPro" id="IPR027493">
    <property type="entry name" value="Ribosomal_bL31_B"/>
</dbReference>
<dbReference type="InterPro" id="IPR002150">
    <property type="entry name" value="Ribosomal_bL31"/>
</dbReference>
<gene>
    <name evidence="5" type="primary">rpmE2</name>
    <name evidence="6" type="ORF">C1280_05290</name>
</gene>
<accession>A0A2Z3GWN5</accession>
<dbReference type="PANTHER" id="PTHR33280:SF1">
    <property type="entry name" value="LARGE RIBOSOMAL SUBUNIT PROTEIN BL31C"/>
    <property type="match status" value="1"/>
</dbReference>
<evidence type="ECO:0000313" key="6">
    <source>
        <dbReference type="EMBL" id="AWM36492.1"/>
    </source>
</evidence>
<reference evidence="6 7" key="1">
    <citation type="submission" date="2018-01" db="EMBL/GenBank/DDBJ databases">
        <title>G. obscuriglobus.</title>
        <authorList>
            <person name="Franke J."/>
            <person name="Blomberg W."/>
            <person name="Selmecki A."/>
        </authorList>
    </citation>
    <scope>NUCLEOTIDE SEQUENCE [LARGE SCALE GENOMIC DNA]</scope>
    <source>
        <strain evidence="6 7">DSM 5831</strain>
    </source>
</reference>
<comment type="similarity">
    <text evidence="1 5">Belongs to the bacterial ribosomal protein bL31 family. Type B subfamily.</text>
</comment>
<evidence type="ECO:0000256" key="4">
    <source>
        <dbReference type="ARBA" id="ARBA00023274"/>
    </source>
</evidence>
<dbReference type="Pfam" id="PF01197">
    <property type="entry name" value="Ribosomal_L31"/>
    <property type="match status" value="1"/>
</dbReference>
<dbReference type="Gene3D" id="4.10.830.30">
    <property type="entry name" value="Ribosomal protein L31"/>
    <property type="match status" value="1"/>
</dbReference>
<sequence length="94" mass="10698">MKKGIHPNYRPVVFQDAAAEFAFLSQSCVPTTDTIKWTDGNEYPLYKLEISSASHPFFTGKMKLLDTTGRVQKFNDKYKKTGYGKKDAKAEDKK</sequence>
<dbReference type="PRINTS" id="PR01249">
    <property type="entry name" value="RIBOSOMALL31"/>
</dbReference>
<dbReference type="HAMAP" id="MF_00502">
    <property type="entry name" value="Ribosomal_bL31_2"/>
    <property type="match status" value="1"/>
</dbReference>
<dbReference type="PROSITE" id="PS01143">
    <property type="entry name" value="RIBOSOMAL_L31"/>
    <property type="match status" value="1"/>
</dbReference>
<evidence type="ECO:0000256" key="1">
    <source>
        <dbReference type="ARBA" id="ARBA00008196"/>
    </source>
</evidence>
<dbReference type="PANTHER" id="PTHR33280">
    <property type="entry name" value="50S RIBOSOMAL PROTEIN L31, CHLOROPLASTIC"/>
    <property type="match status" value="1"/>
</dbReference>
<dbReference type="EMBL" id="CP025958">
    <property type="protein sequence ID" value="AWM36492.1"/>
    <property type="molecule type" value="Genomic_DNA"/>
</dbReference>
<dbReference type="GO" id="GO:0003735">
    <property type="term" value="F:structural constituent of ribosome"/>
    <property type="evidence" value="ECO:0007669"/>
    <property type="project" value="InterPro"/>
</dbReference>
<dbReference type="KEGG" id="gog:C1280_05290"/>
<dbReference type="InterPro" id="IPR034704">
    <property type="entry name" value="Ribosomal_bL28/bL31-like_sf"/>
</dbReference>
<dbReference type="GO" id="GO:0005840">
    <property type="term" value="C:ribosome"/>
    <property type="evidence" value="ECO:0007669"/>
    <property type="project" value="UniProtKB-KW"/>
</dbReference>
<organism evidence="6 7">
    <name type="scientific">Gemmata obscuriglobus</name>
    <dbReference type="NCBI Taxonomy" id="114"/>
    <lineage>
        <taxon>Bacteria</taxon>
        <taxon>Pseudomonadati</taxon>
        <taxon>Planctomycetota</taxon>
        <taxon>Planctomycetia</taxon>
        <taxon>Gemmatales</taxon>
        <taxon>Gemmataceae</taxon>
        <taxon>Gemmata</taxon>
    </lineage>
</organism>
<dbReference type="InterPro" id="IPR042105">
    <property type="entry name" value="Ribosomal_bL31_sf"/>
</dbReference>
<dbReference type="SUPFAM" id="SSF143800">
    <property type="entry name" value="L28p-like"/>
    <property type="match status" value="1"/>
</dbReference>
<evidence type="ECO:0000256" key="3">
    <source>
        <dbReference type="ARBA" id="ARBA00022980"/>
    </source>
</evidence>
<dbReference type="GO" id="GO:1990904">
    <property type="term" value="C:ribonucleoprotein complex"/>
    <property type="evidence" value="ECO:0007669"/>
    <property type="project" value="UniProtKB-KW"/>
</dbReference>
<dbReference type="GO" id="GO:0006412">
    <property type="term" value="P:translation"/>
    <property type="evidence" value="ECO:0007669"/>
    <property type="project" value="UniProtKB-UniRule"/>
</dbReference>
<evidence type="ECO:0000256" key="5">
    <source>
        <dbReference type="HAMAP-Rule" id="MF_00502"/>
    </source>
</evidence>
<keyword evidence="3 5" id="KW-0689">Ribosomal protein</keyword>
<dbReference type="OrthoDB" id="9803251at2"/>
<dbReference type="NCBIfam" id="TIGR00105">
    <property type="entry name" value="L31"/>
    <property type="match status" value="1"/>
</dbReference>
<name>A0A2Z3GWN5_9BACT</name>
<evidence type="ECO:0000256" key="2">
    <source>
        <dbReference type="ARBA" id="ARBA00011838"/>
    </source>
</evidence>
<dbReference type="Proteomes" id="UP000245802">
    <property type="component" value="Chromosome"/>
</dbReference>
<keyword evidence="7" id="KW-1185">Reference proteome</keyword>
<proteinExistence type="inferred from homology"/>
<dbReference type="NCBIfam" id="NF002462">
    <property type="entry name" value="PRK01678.1"/>
    <property type="match status" value="1"/>
</dbReference>
<comment type="subunit">
    <text evidence="2 5">Part of the 50S ribosomal subunit.</text>
</comment>
<dbReference type="AlphaFoldDB" id="A0A2Z3GWN5"/>
<evidence type="ECO:0000313" key="7">
    <source>
        <dbReference type="Proteomes" id="UP000245802"/>
    </source>
</evidence>
<dbReference type="RefSeq" id="WP_010051058.1">
    <property type="nucleotide sequence ID" value="NZ_CP025958.1"/>
</dbReference>